<protein>
    <submittedName>
        <fullName evidence="2">Uncharacterized protein</fullName>
    </submittedName>
</protein>
<keyword evidence="1" id="KW-1133">Transmembrane helix</keyword>
<feature type="transmembrane region" description="Helical" evidence="1">
    <location>
        <begin position="12"/>
        <end position="29"/>
    </location>
</feature>
<dbReference type="AlphaFoldDB" id="A0A392S3C4"/>
<keyword evidence="1" id="KW-0472">Membrane</keyword>
<feature type="non-terminal residue" evidence="2">
    <location>
        <position position="73"/>
    </location>
</feature>
<dbReference type="EMBL" id="LXQA010307775">
    <property type="protein sequence ID" value="MCI42704.1"/>
    <property type="molecule type" value="Genomic_DNA"/>
</dbReference>
<evidence type="ECO:0000256" key="1">
    <source>
        <dbReference type="SAM" id="Phobius"/>
    </source>
</evidence>
<evidence type="ECO:0000313" key="3">
    <source>
        <dbReference type="Proteomes" id="UP000265520"/>
    </source>
</evidence>
<sequence length="73" mass="7779">MASMNLSSPIMNFGLAMVEYVLASLLYLFDWKLPVVGCWHAAQSKLQEAGLVLVAAQRAVLRAGVALATVVCA</sequence>
<name>A0A392S3C4_9FABA</name>
<proteinExistence type="predicted"/>
<dbReference type="Proteomes" id="UP000265520">
    <property type="component" value="Unassembled WGS sequence"/>
</dbReference>
<keyword evidence="3" id="KW-1185">Reference proteome</keyword>
<keyword evidence="1" id="KW-0812">Transmembrane</keyword>
<organism evidence="2 3">
    <name type="scientific">Trifolium medium</name>
    <dbReference type="NCBI Taxonomy" id="97028"/>
    <lineage>
        <taxon>Eukaryota</taxon>
        <taxon>Viridiplantae</taxon>
        <taxon>Streptophyta</taxon>
        <taxon>Embryophyta</taxon>
        <taxon>Tracheophyta</taxon>
        <taxon>Spermatophyta</taxon>
        <taxon>Magnoliopsida</taxon>
        <taxon>eudicotyledons</taxon>
        <taxon>Gunneridae</taxon>
        <taxon>Pentapetalae</taxon>
        <taxon>rosids</taxon>
        <taxon>fabids</taxon>
        <taxon>Fabales</taxon>
        <taxon>Fabaceae</taxon>
        <taxon>Papilionoideae</taxon>
        <taxon>50 kb inversion clade</taxon>
        <taxon>NPAAA clade</taxon>
        <taxon>Hologalegina</taxon>
        <taxon>IRL clade</taxon>
        <taxon>Trifolieae</taxon>
        <taxon>Trifolium</taxon>
    </lineage>
</organism>
<accession>A0A392S3C4</accession>
<evidence type="ECO:0000313" key="2">
    <source>
        <dbReference type="EMBL" id="MCI42704.1"/>
    </source>
</evidence>
<reference evidence="2 3" key="1">
    <citation type="journal article" date="2018" name="Front. Plant Sci.">
        <title>Red Clover (Trifolium pratense) and Zigzag Clover (T. medium) - A Picture of Genomic Similarities and Differences.</title>
        <authorList>
            <person name="Dluhosova J."/>
            <person name="Istvanek J."/>
            <person name="Nedelnik J."/>
            <person name="Repkova J."/>
        </authorList>
    </citation>
    <scope>NUCLEOTIDE SEQUENCE [LARGE SCALE GENOMIC DNA]</scope>
    <source>
        <strain evidence="3">cv. 10/8</strain>
        <tissue evidence="2">Leaf</tissue>
    </source>
</reference>
<comment type="caution">
    <text evidence="2">The sequence shown here is derived from an EMBL/GenBank/DDBJ whole genome shotgun (WGS) entry which is preliminary data.</text>
</comment>